<accession>A0AAD7N1J0</accession>
<keyword evidence="5" id="KW-1185">Reference proteome</keyword>
<feature type="compositionally biased region" description="Low complexity" evidence="1">
    <location>
        <begin position="7"/>
        <end position="25"/>
    </location>
</feature>
<evidence type="ECO:0000313" key="5">
    <source>
        <dbReference type="Proteomes" id="UP001215280"/>
    </source>
</evidence>
<dbReference type="GO" id="GO:0005783">
    <property type="term" value="C:endoplasmic reticulum"/>
    <property type="evidence" value="ECO:0007669"/>
    <property type="project" value="TreeGrafter"/>
</dbReference>
<dbReference type="InterPro" id="IPR022158">
    <property type="entry name" value="Inositol_phosphatase"/>
</dbReference>
<comment type="caution">
    <text evidence="4">The sequence shown here is derived from an EMBL/GenBank/DDBJ whole genome shotgun (WGS) entry which is preliminary data.</text>
</comment>
<dbReference type="Proteomes" id="UP001215280">
    <property type="component" value="Unassembled WGS sequence"/>
</dbReference>
<feature type="region of interest" description="Disordered" evidence="1">
    <location>
        <begin position="1"/>
        <end position="25"/>
    </location>
</feature>
<dbReference type="GO" id="GO:0043812">
    <property type="term" value="F:phosphatidylinositol-4-phosphate phosphatase activity"/>
    <property type="evidence" value="ECO:0007669"/>
    <property type="project" value="TreeGrafter"/>
</dbReference>
<feature type="region of interest" description="Disordered" evidence="1">
    <location>
        <begin position="194"/>
        <end position="255"/>
    </location>
</feature>
<feature type="domain" description="SAC" evidence="2">
    <location>
        <begin position="352"/>
        <end position="720"/>
    </location>
</feature>
<protein>
    <submittedName>
        <fullName evidence="4">SacI homology domain-containing protein</fullName>
    </submittedName>
</protein>
<feature type="domain" description="HSac2" evidence="3">
    <location>
        <begin position="792"/>
        <end position="944"/>
    </location>
</feature>
<feature type="compositionally biased region" description="Polar residues" evidence="1">
    <location>
        <begin position="212"/>
        <end position="235"/>
    </location>
</feature>
<dbReference type="PANTHER" id="PTHR45662">
    <property type="entry name" value="PHOSPHATIDYLINOSITIDE PHOSPHATASE SAC1"/>
    <property type="match status" value="1"/>
</dbReference>
<dbReference type="Pfam" id="PF12456">
    <property type="entry name" value="hSac2"/>
    <property type="match status" value="1"/>
</dbReference>
<gene>
    <name evidence="4" type="ORF">DFH07DRAFT_981402</name>
</gene>
<feature type="compositionally biased region" description="Low complexity" evidence="1">
    <location>
        <begin position="245"/>
        <end position="255"/>
    </location>
</feature>
<dbReference type="PROSITE" id="PS51791">
    <property type="entry name" value="HSAC2"/>
    <property type="match status" value="1"/>
</dbReference>
<dbReference type="EMBL" id="JARJLG010000122">
    <property type="protein sequence ID" value="KAJ7741554.1"/>
    <property type="molecule type" value="Genomic_DNA"/>
</dbReference>
<dbReference type="InterPro" id="IPR034753">
    <property type="entry name" value="hSac2"/>
</dbReference>
<proteinExistence type="predicted"/>
<dbReference type="Pfam" id="PF02383">
    <property type="entry name" value="Syja_N"/>
    <property type="match status" value="1"/>
</dbReference>
<evidence type="ECO:0000256" key="1">
    <source>
        <dbReference type="SAM" id="MobiDB-lite"/>
    </source>
</evidence>
<reference evidence="4" key="1">
    <citation type="submission" date="2023-03" db="EMBL/GenBank/DDBJ databases">
        <title>Massive genome expansion in bonnet fungi (Mycena s.s.) driven by repeated elements and novel gene families across ecological guilds.</title>
        <authorList>
            <consortium name="Lawrence Berkeley National Laboratory"/>
            <person name="Harder C.B."/>
            <person name="Miyauchi S."/>
            <person name="Viragh M."/>
            <person name="Kuo A."/>
            <person name="Thoen E."/>
            <person name="Andreopoulos B."/>
            <person name="Lu D."/>
            <person name="Skrede I."/>
            <person name="Drula E."/>
            <person name="Henrissat B."/>
            <person name="Morin E."/>
            <person name="Kohler A."/>
            <person name="Barry K."/>
            <person name="LaButti K."/>
            <person name="Morin E."/>
            <person name="Salamov A."/>
            <person name="Lipzen A."/>
            <person name="Mereny Z."/>
            <person name="Hegedus B."/>
            <person name="Baldrian P."/>
            <person name="Stursova M."/>
            <person name="Weitz H."/>
            <person name="Taylor A."/>
            <person name="Grigoriev I.V."/>
            <person name="Nagy L.G."/>
            <person name="Martin F."/>
            <person name="Kauserud H."/>
        </authorList>
    </citation>
    <scope>NUCLEOTIDE SEQUENCE</scope>
    <source>
        <strain evidence="4">CBHHK188m</strain>
    </source>
</reference>
<name>A0AAD7N1J0_9AGAR</name>
<dbReference type="GO" id="GO:0046856">
    <property type="term" value="P:phosphatidylinositol dephosphorylation"/>
    <property type="evidence" value="ECO:0007669"/>
    <property type="project" value="TreeGrafter"/>
</dbReference>
<dbReference type="InterPro" id="IPR002013">
    <property type="entry name" value="SAC_dom"/>
</dbReference>
<organism evidence="4 5">
    <name type="scientific">Mycena maculata</name>
    <dbReference type="NCBI Taxonomy" id="230809"/>
    <lineage>
        <taxon>Eukaryota</taxon>
        <taxon>Fungi</taxon>
        <taxon>Dikarya</taxon>
        <taxon>Basidiomycota</taxon>
        <taxon>Agaricomycotina</taxon>
        <taxon>Agaricomycetes</taxon>
        <taxon>Agaricomycetidae</taxon>
        <taxon>Agaricales</taxon>
        <taxon>Marasmiineae</taxon>
        <taxon>Mycenaceae</taxon>
        <taxon>Mycena</taxon>
    </lineage>
</organism>
<evidence type="ECO:0000259" key="3">
    <source>
        <dbReference type="PROSITE" id="PS51791"/>
    </source>
</evidence>
<evidence type="ECO:0000259" key="2">
    <source>
        <dbReference type="PROSITE" id="PS50275"/>
    </source>
</evidence>
<dbReference type="PROSITE" id="PS50275">
    <property type="entry name" value="SAC"/>
    <property type="match status" value="1"/>
</dbReference>
<evidence type="ECO:0000313" key="4">
    <source>
        <dbReference type="EMBL" id="KAJ7741554.1"/>
    </source>
</evidence>
<sequence length="1093" mass="120148">MKRFFYKPKPSSTSSSPANSPTPSNITINAPHTIGLQPKYVVPPVPHPCPYDHINLLVTSSGLLLRPHFPGRGPNDPGPSSHLRLPWTKSVKVEELSGDGEADGVDWACSVVVYGIVGALELFSASYLLVVSAKSDVGHLLDASHAVYGVKGITAIPLVEQRARIVLNTLASRNTHISRPSLLPISKTLDSISDVEQSPASAEVDDPPRSSPRVQFSSTNDIRTTTPLATSFSLNSDEHESYPGSPYASSSDLSSPLDEQSIAFSPVAKTLASRLSFWTRLSKRTSVSPTPTSPSFPEEPESLDQIINQGQQEPFAVLSNLVETLAPAPASTEEQHSELEDKIVKECIREFTKGGMYFAYTFDITRSLQHKQEQVAKSQKQHALLADLNALPSPEFGAHSEDDKTDPLVEPYPTLPLWRRVDRQFWWNEWMAKSFVDAGVHPYVLPIMQGYYQVASFTIPPDPVTHDEDAVVDYIIVSRRARDRAGLRYQRRGIDDEAHVANFVETETIMRVEREGRSNVFSYVQIRGSIPLFWTQTGYGLKPPPLLAPDRTHEQNLGVLKRHFERNIPKYGPHTIINLAEQHGKEAAITQGYREYMTELADKDMVYHEYDFHTETKGMKYENISKLIDSMERTFEHQGYLWISGNLTMSTQKGVFRINCIDCLDRTNVVESAFARYVLNNQLGSVALLNPRMEGRPETDNVFNDVWANNGDAISRAYAGTSALKGDFTRTGKRDLGGMLNDGVNSLARMYTSTFSDWFCQAVIDFMLGNRTLSVFAEFLLKLQSTDPRDLIRLSKIRAEAIATSVSRVLAEGERLLSGWTLFAPEELNTRLGEKFEEKVLLLTVNALYIISYDYTLEKVKMYTRVPLGDITGISKGTSWAYILSPLEEASRDPEQNAGFVVTWATANQMTRITSYSVRNSVDAARPPAPSSSRRVPVTIKSLSAAATSSIGRLPATLGRSASSAGASRPLNASASTGLGVGAAAQTSFAAFKVLPIDPARTRRASSMGGGGAYVDSAEELSGAASCREAVNLIVDSIRRACEDLGNDGHDGEGAPGLVGEEDVVGLAEAQRMTSMYAKMEYGVKRLLWLGGG</sequence>
<dbReference type="AlphaFoldDB" id="A0AAD7N1J0"/>
<dbReference type="PANTHER" id="PTHR45662:SF7">
    <property type="entry name" value="SACI DOMAIN PROTEIN (AFU_ORTHOLOGUE AFUA_1G15890)"/>
    <property type="match status" value="1"/>
</dbReference>